<evidence type="ECO:0000313" key="2">
    <source>
        <dbReference type="EMBL" id="GAC13359.1"/>
    </source>
</evidence>
<organism evidence="2 3">
    <name type="scientific">Aliiglaciecola lipolytica E3</name>
    <dbReference type="NCBI Taxonomy" id="1127673"/>
    <lineage>
        <taxon>Bacteria</taxon>
        <taxon>Pseudomonadati</taxon>
        <taxon>Pseudomonadota</taxon>
        <taxon>Gammaproteobacteria</taxon>
        <taxon>Alteromonadales</taxon>
        <taxon>Alteromonadaceae</taxon>
        <taxon>Aliiglaciecola</taxon>
    </lineage>
</organism>
<dbReference type="Gene3D" id="3.90.550.10">
    <property type="entry name" value="Spore Coat Polysaccharide Biosynthesis Protein SpsA, Chain A"/>
    <property type="match status" value="1"/>
</dbReference>
<gene>
    <name evidence="2" type="ORF">GLIP_0713</name>
</gene>
<reference evidence="2 3" key="1">
    <citation type="journal article" date="2017" name="Antonie Van Leeuwenhoek">
        <title>Rhizobium rhizosphaerae sp. nov., a novel species isolated from rice rhizosphere.</title>
        <authorList>
            <person name="Zhao J.J."/>
            <person name="Zhang J."/>
            <person name="Zhang R.J."/>
            <person name="Zhang C.W."/>
            <person name="Yin H.Q."/>
            <person name="Zhang X.X."/>
        </authorList>
    </citation>
    <scope>NUCLEOTIDE SEQUENCE [LARGE SCALE GENOMIC DNA]</scope>
    <source>
        <strain evidence="2 3">E3</strain>
    </source>
</reference>
<evidence type="ECO:0000313" key="3">
    <source>
        <dbReference type="Proteomes" id="UP000006334"/>
    </source>
</evidence>
<dbReference type="STRING" id="1127673.GLIP_0713"/>
<dbReference type="AlphaFoldDB" id="K6WY35"/>
<protein>
    <recommendedName>
        <fullName evidence="1">Glycosyltransferase 2-like domain-containing protein</fullName>
    </recommendedName>
</protein>
<dbReference type="EMBL" id="BAEN01000018">
    <property type="protein sequence ID" value="GAC13359.1"/>
    <property type="molecule type" value="Genomic_DNA"/>
</dbReference>
<comment type="caution">
    <text evidence="2">The sequence shown here is derived from an EMBL/GenBank/DDBJ whole genome shotgun (WGS) entry which is preliminary data.</text>
</comment>
<dbReference type="Pfam" id="PF00535">
    <property type="entry name" value="Glycos_transf_2"/>
    <property type="match status" value="1"/>
</dbReference>
<accession>K6WY35</accession>
<keyword evidence="3" id="KW-1185">Reference proteome</keyword>
<dbReference type="OrthoDB" id="9801954at2"/>
<dbReference type="InterPro" id="IPR001173">
    <property type="entry name" value="Glyco_trans_2-like"/>
</dbReference>
<dbReference type="SUPFAM" id="SSF53448">
    <property type="entry name" value="Nucleotide-diphospho-sugar transferases"/>
    <property type="match status" value="1"/>
</dbReference>
<sequence length="691" mass="78467">MTVGGKEKHIVVILSSNLVCDNVANDYLVRLSKGRNTSFVLVASKPKQLLSLYPVLSQGKFDHLVVNGDSRYLVYDAVNYCRRLSSGLVHIYYINRNEELTSFYSCEAFGGSIKGQNSVSVEVDKLKLLSESVLLSFERLKAALEGKLIPKLKLDTDDQCSAFTTQNCIRRLGNLETLKQSSLALGEYQANQYSNWCILDDVSVPQLSSDKLSIRWPYYSDTGNQDCMLFDLQPVAEHPLVYASSCFDVNSLPRIRLPRFIMVGRKVPKLNFNQLKNKPPAIFVMSSYNKEQYILAAIWSVLMQTYENVRVEVVDDNSSDNSIGQIKLLLSLLPSLAKYVGFHQCTDNKGTYAIRNQVIAALEPNSIYYVNDADDISSAQRAKLQATLLSVPDVKANIGNIVRVDSNYRLLCFDDHIEHYGSASLCSTKSVHEDIGYYQSLKRGADTEFINRITRAWGANAFYWFHYPLLFQTFGKSNLTEDIYQLINNQLLENIVPRKLLKECFDKFHEQTTVEQMATLTPSNRCLLPSHYKELTDEFFVDKQRVEWADLLEVQFELTPIDLLKSKKEQGFAYIAGGNAESDFVLESGLEESQHDYIFLSNFFDPKKIIPKTDVHPHVYFESRGNLGISFVLVYQDAKGEQISHQFFWANHKMPVKMPAACESIKLGFRLQGAGSVEVKRICFTTLQKPE</sequence>
<dbReference type="InterPro" id="IPR029044">
    <property type="entry name" value="Nucleotide-diphossugar_trans"/>
</dbReference>
<feature type="domain" description="Glycosyltransferase 2-like" evidence="1">
    <location>
        <begin position="284"/>
        <end position="408"/>
    </location>
</feature>
<dbReference type="Proteomes" id="UP000006334">
    <property type="component" value="Unassembled WGS sequence"/>
</dbReference>
<dbReference type="RefSeq" id="WP_008843179.1">
    <property type="nucleotide sequence ID" value="NZ_BAEN01000018.1"/>
</dbReference>
<dbReference type="eggNOG" id="COG0463">
    <property type="taxonomic scope" value="Bacteria"/>
</dbReference>
<proteinExistence type="predicted"/>
<dbReference type="CDD" id="cd00761">
    <property type="entry name" value="Glyco_tranf_GTA_type"/>
    <property type="match status" value="1"/>
</dbReference>
<name>K6WY35_9ALTE</name>
<evidence type="ECO:0000259" key="1">
    <source>
        <dbReference type="Pfam" id="PF00535"/>
    </source>
</evidence>